<gene>
    <name evidence="2" type="ordered locus">At4g03400</name>
</gene>
<evidence type="ECO:0000313" key="2">
    <source>
        <dbReference type="EMBL" id="BAD95110.1"/>
    </source>
</evidence>
<dbReference type="AlphaFoldDB" id="Q56Z33"/>
<reference evidence="2" key="1">
    <citation type="submission" date="2005-03" db="EMBL/GenBank/DDBJ databases">
        <title>Large-scale analysis of RIKEN Arabidopsis full-length (RAFL) cDNAs.</title>
        <authorList>
            <person name="Totoki Y."/>
            <person name="Seki M."/>
            <person name="Ishida J."/>
            <person name="Nakajima M."/>
            <person name="Enju A."/>
            <person name="Kamiya A."/>
            <person name="Narusaka M."/>
            <person name="Shin-i T."/>
            <person name="Nakagawa M."/>
            <person name="Sakamoto N."/>
            <person name="Oishi K."/>
            <person name="Kohara Y."/>
            <person name="Kobayashi M."/>
            <person name="Toyoda A."/>
            <person name="Sakaki Y."/>
            <person name="Sakurai T."/>
            <person name="Iida K."/>
            <person name="Akiyama K."/>
            <person name="Satou M."/>
            <person name="Toyoda T."/>
            <person name="Konagaya A."/>
            <person name="Carninci P."/>
            <person name="Kawai J."/>
            <person name="Hayashizaki Y."/>
            <person name="Shinozaki K."/>
        </authorList>
    </citation>
    <scope>NUCLEOTIDE SEQUENCE</scope>
</reference>
<dbReference type="PANTHER" id="PTHR31901:SF48">
    <property type="entry name" value="INDOLE-3-ACETIC ACID-AMIDO SYNTHETASE GH3.10"/>
    <property type="match status" value="1"/>
</dbReference>
<dbReference type="InterPro" id="IPR055378">
    <property type="entry name" value="GH3_C"/>
</dbReference>
<dbReference type="EMBL" id="AK221136">
    <property type="protein sequence ID" value="BAD95110.1"/>
    <property type="molecule type" value="mRNA"/>
</dbReference>
<proteinExistence type="evidence at transcript level"/>
<organism evidence="2">
    <name type="scientific">Arabidopsis thaliana</name>
    <name type="common">Mouse-ear cress</name>
    <dbReference type="NCBI Taxonomy" id="3702"/>
    <lineage>
        <taxon>Eukaryota</taxon>
        <taxon>Viridiplantae</taxon>
        <taxon>Streptophyta</taxon>
        <taxon>Embryophyta</taxon>
        <taxon>Tracheophyta</taxon>
        <taxon>Spermatophyta</taxon>
        <taxon>Magnoliopsida</taxon>
        <taxon>eudicotyledons</taxon>
        <taxon>Gunneridae</taxon>
        <taxon>Pentapetalae</taxon>
        <taxon>rosids</taxon>
        <taxon>malvids</taxon>
        <taxon>Brassicales</taxon>
        <taxon>Brassicaceae</taxon>
        <taxon>Camelineae</taxon>
        <taxon>Arabidopsis</taxon>
    </lineage>
</organism>
<accession>Q56Z33</accession>
<dbReference type="PANTHER" id="PTHR31901">
    <property type="entry name" value="GH3 DOMAIN-CONTAINING PROTEIN"/>
    <property type="match status" value="1"/>
</dbReference>
<dbReference type="InterPro" id="IPR004993">
    <property type="entry name" value="GH3"/>
</dbReference>
<evidence type="ECO:0000259" key="1">
    <source>
        <dbReference type="Pfam" id="PF23572"/>
    </source>
</evidence>
<protein>
    <submittedName>
        <fullName evidence="2">Putative GH3-like protein</fullName>
    </submittedName>
</protein>
<dbReference type="Pfam" id="PF23572">
    <property type="entry name" value="GH3_C"/>
    <property type="match status" value="1"/>
</dbReference>
<name>Q56Z33_ARATH</name>
<sequence length="78" mass="8743">MDTAFVDYGYVVSRRMNSIGPLELRVVERGTFGKVAERCVGKCGGLNQFKTPRCTTNSVMLDILNDSTIKRFRSSAYD</sequence>
<dbReference type="TAIR" id="AT4G03400"/>
<dbReference type="ExpressionAtlas" id="Q56Z33">
    <property type="expression patterns" value="baseline and differential"/>
</dbReference>
<feature type="domain" description="GH3 C-terminal" evidence="1">
    <location>
        <begin position="1"/>
        <end position="57"/>
    </location>
</feature>